<keyword evidence="2" id="KW-1185">Reference proteome</keyword>
<reference evidence="1 2" key="1">
    <citation type="submission" date="2019-03" db="EMBL/GenBank/DDBJ databases">
        <title>Genomics of glacier-inhabiting Cryobacterium strains.</title>
        <authorList>
            <person name="Liu Q."/>
            <person name="Xin Y.-H."/>
        </authorList>
    </citation>
    <scope>NUCLEOTIDE SEQUENCE [LARGE SCALE GENOMIC DNA]</scope>
    <source>
        <strain evidence="1 2">Hh15</strain>
    </source>
</reference>
<dbReference type="Proteomes" id="UP000297654">
    <property type="component" value="Unassembled WGS sequence"/>
</dbReference>
<dbReference type="AlphaFoldDB" id="A0A1H8DDV9"/>
<comment type="caution">
    <text evidence="1">The sequence shown here is derived from an EMBL/GenBank/DDBJ whole genome shotgun (WGS) entry which is preliminary data.</text>
</comment>
<name>A0A1H8DDV9_9MICO</name>
<dbReference type="STRING" id="1424661.SAMN05216281_103241"/>
<dbReference type="OrthoDB" id="3210860at2"/>
<dbReference type="InterPro" id="IPR021491">
    <property type="entry name" value="DUF3145"/>
</dbReference>
<evidence type="ECO:0000313" key="1">
    <source>
        <dbReference type="EMBL" id="TFB91983.1"/>
    </source>
</evidence>
<evidence type="ECO:0000313" key="2">
    <source>
        <dbReference type="Proteomes" id="UP000297654"/>
    </source>
</evidence>
<accession>A0A1H8DDV9</accession>
<organism evidence="1 2">
    <name type="scientific">Cryobacterium luteum</name>
    <dbReference type="NCBI Taxonomy" id="1424661"/>
    <lineage>
        <taxon>Bacteria</taxon>
        <taxon>Bacillati</taxon>
        <taxon>Actinomycetota</taxon>
        <taxon>Actinomycetes</taxon>
        <taxon>Micrococcales</taxon>
        <taxon>Microbacteriaceae</taxon>
        <taxon>Cryobacterium</taxon>
    </lineage>
</organism>
<dbReference type="Pfam" id="PF11343">
    <property type="entry name" value="DUF3145"/>
    <property type="match status" value="1"/>
</dbReference>
<protein>
    <submittedName>
        <fullName evidence="1">DUF3145 domain-containing protein</fullName>
    </submittedName>
</protein>
<gene>
    <name evidence="1" type="ORF">E3O10_06420</name>
</gene>
<proteinExistence type="predicted"/>
<sequence length="173" mass="18997">MDATLNRRAPIARGVLFMHSSPRAVCPHVEWSAGRALGEAVNFDWSEQPALPGSFRAEYYWEGAPGTGAALASALRGWEQLRFEVTEDAGPDSDGGRWLHTPELGIFYAQTDSVGNVVVPEDRIRSAMDSAGANAIELHRQLRLALGQSWDDELEPFRQASDLNAVVWLHQVG</sequence>
<dbReference type="EMBL" id="SOFF01000020">
    <property type="protein sequence ID" value="TFB91983.1"/>
    <property type="molecule type" value="Genomic_DNA"/>
</dbReference>